<evidence type="ECO:0000313" key="3">
    <source>
        <dbReference type="Proteomes" id="UP000244060"/>
    </source>
</evidence>
<feature type="transmembrane region" description="Helical" evidence="1">
    <location>
        <begin position="279"/>
        <end position="296"/>
    </location>
</feature>
<sequence>MDRNMRQRLMMAAMGGLAGLCLHLLLEVSQQNLVPERLALAATGFAAVFFGGWLSLTGPLPVRRAALGAGAVAAVVTFFLLLTSLRFDGTSAMFDTGGSVLPVLVLALVPLPFLVAQASGHWRDYPTLFTAAWTIVVRMAAAWLFTGLVWVLILLSDALLELVGVNLIGKITHSEVGPWLITGLSLGVALAVVMEFADLISPALVLKLLRLVLPPVLLVMVLFILGLPARGFDTIIGSVPVAQTLIVMAATAALLVTTAVDQSDAEAVQGAFMRRATQALALILPVPAVLAGWALWQRVDQFGWTPERLAGAVAALVALAYGVIYAGSVLSGRRWMERIRSGNMIMALALLAAAAAWQSPLLDATRISARDQLARVLDGRTGLADLDPYTIGRWGHEGASALEALQRKASEPGQEALADRLIHPAVPGRERAAEDLSVEIANLMEVRPSGKEEMREAIVARLAPAERRLWRDACRQSLPDGRPGCVMVVGDFLAEQPGDEALVLMLRRGGLDMAAFSLRDGLLEALSVHSIGRGDWGEAAELIAAQLDGAPDIAPAPVNRLRLGDTSVILVP</sequence>
<keyword evidence="1" id="KW-0472">Membrane</keyword>
<name>A0A2T5KBX0_9RHOB</name>
<organism evidence="2 3">
    <name type="scientific">Cereibacter azotoformans</name>
    <dbReference type="NCBI Taxonomy" id="43057"/>
    <lineage>
        <taxon>Bacteria</taxon>
        <taxon>Pseudomonadati</taxon>
        <taxon>Pseudomonadota</taxon>
        <taxon>Alphaproteobacteria</taxon>
        <taxon>Rhodobacterales</taxon>
        <taxon>Paracoccaceae</taxon>
        <taxon>Cereibacter</taxon>
    </lineage>
</organism>
<dbReference type="RefSeq" id="WP_108220321.1">
    <property type="nucleotide sequence ID" value="NZ_CP090021.1"/>
</dbReference>
<keyword evidence="1" id="KW-1133">Transmembrane helix</keyword>
<evidence type="ECO:0000313" key="2">
    <source>
        <dbReference type="EMBL" id="PTR19910.1"/>
    </source>
</evidence>
<feature type="transmembrane region" description="Helical" evidence="1">
    <location>
        <begin position="99"/>
        <end position="116"/>
    </location>
</feature>
<reference evidence="2 3" key="1">
    <citation type="submission" date="2018-04" db="EMBL/GenBank/DDBJ databases">
        <title>Genomic Encyclopedia of Type Strains, Phase III (KMG-III): the genomes of soil and plant-associated and newly described type strains.</title>
        <authorList>
            <person name="Whitman W."/>
        </authorList>
    </citation>
    <scope>NUCLEOTIDE SEQUENCE [LARGE SCALE GENOMIC DNA]</scope>
    <source>
        <strain evidence="2 3">KA25</strain>
    </source>
</reference>
<accession>A0A2T5KBX0</accession>
<gene>
    <name evidence="2" type="ORF">C8J28_10334</name>
</gene>
<keyword evidence="3" id="KW-1185">Reference proteome</keyword>
<dbReference type="Pfam" id="PF13687">
    <property type="entry name" value="DUF4153"/>
    <property type="match status" value="1"/>
</dbReference>
<dbReference type="OrthoDB" id="7402611at2"/>
<dbReference type="EMBL" id="QAOT01000003">
    <property type="protein sequence ID" value="PTR19910.1"/>
    <property type="molecule type" value="Genomic_DNA"/>
</dbReference>
<feature type="transmembrane region" description="Helical" evidence="1">
    <location>
        <begin position="65"/>
        <end position="87"/>
    </location>
</feature>
<feature type="transmembrane region" description="Helical" evidence="1">
    <location>
        <begin position="342"/>
        <end position="362"/>
    </location>
</feature>
<protein>
    <submittedName>
        <fullName evidence="2">Uncharacterized protein DUF4153</fullName>
    </submittedName>
</protein>
<feature type="transmembrane region" description="Helical" evidence="1">
    <location>
        <begin position="176"/>
        <end position="196"/>
    </location>
</feature>
<comment type="caution">
    <text evidence="2">The sequence shown here is derived from an EMBL/GenBank/DDBJ whole genome shotgun (WGS) entry which is preliminary data.</text>
</comment>
<keyword evidence="1" id="KW-0812">Transmembrane</keyword>
<feature type="transmembrane region" description="Helical" evidence="1">
    <location>
        <begin position="128"/>
        <end position="156"/>
    </location>
</feature>
<feature type="transmembrane region" description="Helical" evidence="1">
    <location>
        <begin position="40"/>
        <end position="58"/>
    </location>
</feature>
<feature type="transmembrane region" description="Helical" evidence="1">
    <location>
        <begin position="235"/>
        <end position="258"/>
    </location>
</feature>
<proteinExistence type="predicted"/>
<evidence type="ECO:0000256" key="1">
    <source>
        <dbReference type="SAM" id="Phobius"/>
    </source>
</evidence>
<dbReference type="InterPro" id="IPR025291">
    <property type="entry name" value="DUF4153"/>
</dbReference>
<dbReference type="AlphaFoldDB" id="A0A2T5KBX0"/>
<feature type="transmembrane region" description="Helical" evidence="1">
    <location>
        <begin position="308"/>
        <end position="330"/>
    </location>
</feature>
<feature type="transmembrane region" description="Helical" evidence="1">
    <location>
        <begin position="208"/>
        <end position="229"/>
    </location>
</feature>
<dbReference type="Proteomes" id="UP000244060">
    <property type="component" value="Unassembled WGS sequence"/>
</dbReference>